<feature type="transmembrane region" description="Helical" evidence="7">
    <location>
        <begin position="458"/>
        <end position="478"/>
    </location>
</feature>
<reference evidence="8" key="2">
    <citation type="submission" date="2021-10" db="EMBL/GenBank/DDBJ databases">
        <title>Phylogenomics reveals ancestral predisposition of the termite-cultivated fungus Termitomyces towards a domesticated lifestyle.</title>
        <authorList>
            <person name="Auxier B."/>
            <person name="Grum-Grzhimaylo A."/>
            <person name="Cardenas M.E."/>
            <person name="Lodge J.D."/>
            <person name="Laessoe T."/>
            <person name="Pedersen O."/>
            <person name="Smith M.E."/>
            <person name="Kuyper T.W."/>
            <person name="Franco-Molano E.A."/>
            <person name="Baroni T.J."/>
            <person name="Aanen D.K."/>
        </authorList>
    </citation>
    <scope>NUCLEOTIDE SEQUENCE</scope>
    <source>
        <strain evidence="8">D49</strain>
    </source>
</reference>
<feature type="transmembrane region" description="Helical" evidence="7">
    <location>
        <begin position="193"/>
        <end position="218"/>
    </location>
</feature>
<dbReference type="PANTHER" id="PTHR23504:SF15">
    <property type="entry name" value="MAJOR FACILITATOR SUPERFAMILY (MFS) PROFILE DOMAIN-CONTAINING PROTEIN"/>
    <property type="match status" value="1"/>
</dbReference>
<name>A0A9P7KIB0_9AGAR</name>
<comment type="caution">
    <text evidence="8">The sequence shown here is derived from an EMBL/GenBank/DDBJ whole genome shotgun (WGS) entry which is preliminary data.</text>
</comment>
<evidence type="ECO:0000256" key="2">
    <source>
        <dbReference type="ARBA" id="ARBA00022448"/>
    </source>
</evidence>
<keyword evidence="4 7" id="KW-1133">Transmembrane helix</keyword>
<evidence type="ECO:0000256" key="1">
    <source>
        <dbReference type="ARBA" id="ARBA00004141"/>
    </source>
</evidence>
<dbReference type="OrthoDB" id="419616at2759"/>
<dbReference type="GO" id="GO:0016020">
    <property type="term" value="C:membrane"/>
    <property type="evidence" value="ECO:0007669"/>
    <property type="project" value="UniProtKB-SubCell"/>
</dbReference>
<gene>
    <name evidence="8" type="ORF">H0H81_011738</name>
</gene>
<dbReference type="Gene3D" id="1.20.1250.20">
    <property type="entry name" value="MFS general substrate transporter like domains"/>
    <property type="match status" value="1"/>
</dbReference>
<feature type="transmembrane region" description="Helical" evidence="7">
    <location>
        <begin position="151"/>
        <end position="173"/>
    </location>
</feature>
<dbReference type="Pfam" id="PF07690">
    <property type="entry name" value="MFS_1"/>
    <property type="match status" value="1"/>
</dbReference>
<dbReference type="AlphaFoldDB" id="A0A9P7KIB0"/>
<comment type="subcellular location">
    <subcellularLocation>
        <location evidence="1">Membrane</location>
        <topology evidence="1">Multi-pass membrane protein</topology>
    </subcellularLocation>
</comment>
<feature type="transmembrane region" description="Helical" evidence="7">
    <location>
        <begin position="490"/>
        <end position="512"/>
    </location>
</feature>
<evidence type="ECO:0008006" key="10">
    <source>
        <dbReference type="Google" id="ProtNLM"/>
    </source>
</evidence>
<dbReference type="Proteomes" id="UP000717328">
    <property type="component" value="Unassembled WGS sequence"/>
</dbReference>
<evidence type="ECO:0000256" key="6">
    <source>
        <dbReference type="SAM" id="MobiDB-lite"/>
    </source>
</evidence>
<proteinExistence type="predicted"/>
<evidence type="ECO:0000313" key="9">
    <source>
        <dbReference type="Proteomes" id="UP000717328"/>
    </source>
</evidence>
<keyword evidence="9" id="KW-1185">Reference proteome</keyword>
<feature type="transmembrane region" description="Helical" evidence="7">
    <location>
        <begin position="60"/>
        <end position="82"/>
    </location>
</feature>
<keyword evidence="2" id="KW-0813">Transport</keyword>
<keyword evidence="3 7" id="KW-0812">Transmembrane</keyword>
<dbReference type="InterPro" id="IPR011701">
    <property type="entry name" value="MFS"/>
</dbReference>
<keyword evidence="5 7" id="KW-0472">Membrane</keyword>
<accession>A0A9P7KIB0</accession>
<evidence type="ECO:0000256" key="4">
    <source>
        <dbReference type="ARBA" id="ARBA00022989"/>
    </source>
</evidence>
<feature type="transmembrane region" description="Helical" evidence="7">
    <location>
        <begin position="94"/>
        <end position="112"/>
    </location>
</feature>
<evidence type="ECO:0000256" key="7">
    <source>
        <dbReference type="SAM" id="Phobius"/>
    </source>
</evidence>
<evidence type="ECO:0000256" key="5">
    <source>
        <dbReference type="ARBA" id="ARBA00023136"/>
    </source>
</evidence>
<dbReference type="PANTHER" id="PTHR23504">
    <property type="entry name" value="MAJOR FACILITATOR SUPERFAMILY DOMAIN-CONTAINING PROTEIN 10"/>
    <property type="match status" value="1"/>
</dbReference>
<sequence>MNVLLSEVTPLLQSVKRIPWFQLSILYFLQAMEPLTSNVADPFTPELIRDIGIPGDEGRVAYYVSIIQSSFYFSQAGAVLYWSRSSDKIGRKPVILIGLLGSLLSMICFGLSSSFWGIFLSRCISAALNGNVGVIRSMMTEMVDIGDLARVYAFTPFAWSIGAAVGKFISGYFSESTDPISDLSDEGFALLKLFPNLLACITPTILTGLSFLVTYIFLKETINSPEPVPNLFQKPAADDFLAFQNTISTATVSQLPFDPSKPPISPGLPQSPKNENFNHYSEIVSTTITSQSLLHSSTAASTPDILVVNASENSGVRSTRVFASEAISTEIDTGSARSSSHQEASVSASGLPLLSSVSAKSIVSQTPLGLGVSAASSRILGLHLPANRDAIRGLVISNVVARLPVDPNSIGALLTRPVIVALSNYAFLSLLDVSFRTVQPVFLSNPIAIGGLGMEPEMIGKILSAYGILNGLVQMIFFPTIHERLGSKNTFLVGVASAVPLSLVFPITSLLAKTQFDALLWFSVGVQTILPIGMSLASGKSVG</sequence>
<protein>
    <recommendedName>
        <fullName evidence="10">Major facilitator superfamily (MFS) profile domain-containing protein</fullName>
    </recommendedName>
</protein>
<reference evidence="8" key="1">
    <citation type="submission" date="2021-02" db="EMBL/GenBank/DDBJ databases">
        <authorList>
            <person name="Nieuwenhuis M."/>
            <person name="Van De Peppel L.J.J."/>
        </authorList>
    </citation>
    <scope>NUCLEOTIDE SEQUENCE</scope>
    <source>
        <strain evidence="8">D49</strain>
    </source>
</reference>
<dbReference type="InterPro" id="IPR036259">
    <property type="entry name" value="MFS_trans_sf"/>
</dbReference>
<dbReference type="GO" id="GO:0022857">
    <property type="term" value="F:transmembrane transporter activity"/>
    <property type="evidence" value="ECO:0007669"/>
    <property type="project" value="InterPro"/>
</dbReference>
<organism evidence="8 9">
    <name type="scientific">Sphagnurus paluster</name>
    <dbReference type="NCBI Taxonomy" id="117069"/>
    <lineage>
        <taxon>Eukaryota</taxon>
        <taxon>Fungi</taxon>
        <taxon>Dikarya</taxon>
        <taxon>Basidiomycota</taxon>
        <taxon>Agaricomycotina</taxon>
        <taxon>Agaricomycetes</taxon>
        <taxon>Agaricomycetidae</taxon>
        <taxon>Agaricales</taxon>
        <taxon>Tricholomatineae</taxon>
        <taxon>Lyophyllaceae</taxon>
        <taxon>Sphagnurus</taxon>
    </lineage>
</organism>
<dbReference type="SUPFAM" id="SSF103473">
    <property type="entry name" value="MFS general substrate transporter"/>
    <property type="match status" value="1"/>
</dbReference>
<feature type="region of interest" description="Disordered" evidence="6">
    <location>
        <begin position="254"/>
        <end position="276"/>
    </location>
</feature>
<feature type="transmembrane region" description="Helical" evidence="7">
    <location>
        <begin position="518"/>
        <end position="537"/>
    </location>
</feature>
<evidence type="ECO:0000256" key="3">
    <source>
        <dbReference type="ARBA" id="ARBA00022692"/>
    </source>
</evidence>
<dbReference type="EMBL" id="JABCKI010000041">
    <property type="protein sequence ID" value="KAG5653636.1"/>
    <property type="molecule type" value="Genomic_DNA"/>
</dbReference>
<evidence type="ECO:0000313" key="8">
    <source>
        <dbReference type="EMBL" id="KAG5653636.1"/>
    </source>
</evidence>